<evidence type="ECO:0000256" key="1">
    <source>
        <dbReference type="SAM" id="Phobius"/>
    </source>
</evidence>
<name>A0A3M2RVV0_9HYPO</name>
<gene>
    <name evidence="2" type="ORF">CDV36_011105</name>
</gene>
<evidence type="ECO:0000313" key="2">
    <source>
        <dbReference type="EMBL" id="RMJ09282.1"/>
    </source>
</evidence>
<keyword evidence="1" id="KW-0472">Membrane</keyword>
<keyword evidence="1" id="KW-1133">Transmembrane helix</keyword>
<dbReference type="Proteomes" id="UP000277212">
    <property type="component" value="Unassembled WGS sequence"/>
</dbReference>
<feature type="transmembrane region" description="Helical" evidence="1">
    <location>
        <begin position="36"/>
        <end position="54"/>
    </location>
</feature>
<keyword evidence="1" id="KW-0812">Transmembrane</keyword>
<protein>
    <submittedName>
        <fullName evidence="2">Uncharacterized protein</fullName>
    </submittedName>
</protein>
<organism evidence="2 3">
    <name type="scientific">Fusarium kuroshium</name>
    <dbReference type="NCBI Taxonomy" id="2010991"/>
    <lineage>
        <taxon>Eukaryota</taxon>
        <taxon>Fungi</taxon>
        <taxon>Dikarya</taxon>
        <taxon>Ascomycota</taxon>
        <taxon>Pezizomycotina</taxon>
        <taxon>Sordariomycetes</taxon>
        <taxon>Hypocreomycetidae</taxon>
        <taxon>Hypocreales</taxon>
        <taxon>Nectriaceae</taxon>
        <taxon>Fusarium</taxon>
        <taxon>Fusarium solani species complex</taxon>
    </lineage>
</organism>
<sequence>MSVNVIGHPRPPSIIRHPCSLSKTNSPPDQLFRPPSPYIFFFLSPPLFLALSALSSHHTRQTRPDND</sequence>
<accession>A0A3M2RVV0</accession>
<keyword evidence="3" id="KW-1185">Reference proteome</keyword>
<proteinExistence type="predicted"/>
<dbReference type="AlphaFoldDB" id="A0A3M2RVV0"/>
<reference evidence="2 3" key="1">
    <citation type="submission" date="2017-06" db="EMBL/GenBank/DDBJ databases">
        <title>Comparative genomic analysis of Ambrosia Fusariam Clade fungi.</title>
        <authorList>
            <person name="Stajich J.E."/>
            <person name="Carrillo J."/>
            <person name="Kijimoto T."/>
            <person name="Eskalen A."/>
            <person name="O'Donnell K."/>
            <person name="Kasson M."/>
        </authorList>
    </citation>
    <scope>NUCLEOTIDE SEQUENCE [LARGE SCALE GENOMIC DNA]</scope>
    <source>
        <strain evidence="2">UCR3666</strain>
    </source>
</reference>
<evidence type="ECO:0000313" key="3">
    <source>
        <dbReference type="Proteomes" id="UP000277212"/>
    </source>
</evidence>
<comment type="caution">
    <text evidence="2">The sequence shown here is derived from an EMBL/GenBank/DDBJ whole genome shotgun (WGS) entry which is preliminary data.</text>
</comment>
<dbReference type="EMBL" id="NKUJ01000249">
    <property type="protein sequence ID" value="RMJ09282.1"/>
    <property type="molecule type" value="Genomic_DNA"/>
</dbReference>